<organism evidence="1 2">
    <name type="scientific">Thalassiosira oceanica</name>
    <name type="common">Marine diatom</name>
    <dbReference type="NCBI Taxonomy" id="159749"/>
    <lineage>
        <taxon>Eukaryota</taxon>
        <taxon>Sar</taxon>
        <taxon>Stramenopiles</taxon>
        <taxon>Ochrophyta</taxon>
        <taxon>Bacillariophyta</taxon>
        <taxon>Coscinodiscophyceae</taxon>
        <taxon>Thalassiosirophycidae</taxon>
        <taxon>Thalassiosirales</taxon>
        <taxon>Thalassiosiraceae</taxon>
        <taxon>Thalassiosira</taxon>
    </lineage>
</organism>
<sequence length="247" mass="27945">MDPLLAYTLAPMHLSAFDVPRSSGETTWETTASSTSTATPCFCAEISGVLSRLANLKTSRFMVPWTHCWPIHLLPCICLPLIYLGAVEKQPGRQRPPQLPPQHPVFCAEISGFEPPGKPQNQQVYGAMDPLLAYTLAPMHLSAFDIPRGRAVEKQPGRQRPPRIITAYRPKEPSKVRRRGIDFEKGGTVWEQQWRYFKGKGYDDRNPLLHYDRDLSALLKDWRRAGDEIILASTQTRLSTRANFFAN</sequence>
<reference evidence="1 2" key="1">
    <citation type="journal article" date="2012" name="Genome Biol.">
        <title>Genome and low-iron response of an oceanic diatom adapted to chronic iron limitation.</title>
        <authorList>
            <person name="Lommer M."/>
            <person name="Specht M."/>
            <person name="Roy A.S."/>
            <person name="Kraemer L."/>
            <person name="Andreson R."/>
            <person name="Gutowska M.A."/>
            <person name="Wolf J."/>
            <person name="Bergner S.V."/>
            <person name="Schilhabel M.B."/>
            <person name="Klostermeier U.C."/>
            <person name="Beiko R.G."/>
            <person name="Rosenstiel P."/>
            <person name="Hippler M."/>
            <person name="Laroche J."/>
        </authorList>
    </citation>
    <scope>NUCLEOTIDE SEQUENCE [LARGE SCALE GENOMIC DNA]</scope>
    <source>
        <strain evidence="1 2">CCMP1005</strain>
    </source>
</reference>
<comment type="caution">
    <text evidence="1">The sequence shown here is derived from an EMBL/GenBank/DDBJ whole genome shotgun (WGS) entry which is preliminary data.</text>
</comment>
<evidence type="ECO:0000313" key="1">
    <source>
        <dbReference type="EMBL" id="EJK52322.1"/>
    </source>
</evidence>
<protein>
    <submittedName>
        <fullName evidence="1">Uncharacterized protein</fullName>
    </submittedName>
</protein>
<gene>
    <name evidence="1" type="ORF">THAOC_28418</name>
</gene>
<name>K0S0C3_THAOC</name>
<evidence type="ECO:0000313" key="2">
    <source>
        <dbReference type="Proteomes" id="UP000266841"/>
    </source>
</evidence>
<keyword evidence="2" id="KW-1185">Reference proteome</keyword>
<dbReference type="Proteomes" id="UP000266841">
    <property type="component" value="Unassembled WGS sequence"/>
</dbReference>
<accession>K0S0C3</accession>
<dbReference type="EMBL" id="AGNL01040048">
    <property type="protein sequence ID" value="EJK52322.1"/>
    <property type="molecule type" value="Genomic_DNA"/>
</dbReference>
<dbReference type="AlphaFoldDB" id="K0S0C3"/>
<proteinExistence type="predicted"/>